<dbReference type="InterPro" id="IPR036875">
    <property type="entry name" value="Znf_CCHC_sf"/>
</dbReference>
<dbReference type="GO" id="GO:0008270">
    <property type="term" value="F:zinc ion binding"/>
    <property type="evidence" value="ECO:0007669"/>
    <property type="project" value="UniProtKB-KW"/>
</dbReference>
<dbReference type="EMBL" id="KQ090485">
    <property type="protein sequence ID" value="KMS95325.1"/>
    <property type="molecule type" value="Genomic_DNA"/>
</dbReference>
<evidence type="ECO:0000313" key="4">
    <source>
        <dbReference type="EMBL" id="KMS95325.1"/>
    </source>
</evidence>
<gene>
    <name evidence="4" type="ORF">BVRB_009330</name>
</gene>
<dbReference type="SUPFAM" id="SSF57756">
    <property type="entry name" value="Retrovirus zinc finger-like domains"/>
    <property type="match status" value="1"/>
</dbReference>
<sequence length="279" mass="30370">MASRNEGSTNDDEMTTRLRRIQENEDVVFNRNKRREGGDSSNQRSYDKKPRYDNRNNNEGGNNNYRGNQGFGGGINQNKGQSFNRQTSVCRGCNKPYHPGKTCAGEVVTCFKCKGLGHRAAHCPSMLDESGSQVRRPNYSGQGSRNNPGQGGIQNFNYQGYNRQGSSSGPRSSNAGNNLGTRGGSGVAKPQQQTGAGNHLIFFQSSNFTLSKLLALNPSLCEELSLALPPSAIPRRSLSPTKNLKEKGSNLRIRRSSACIGFTQDLQVTGNDVFGNALE</sequence>
<dbReference type="Gene3D" id="4.10.60.10">
    <property type="entry name" value="Zinc finger, CCHC-type"/>
    <property type="match status" value="1"/>
</dbReference>
<dbReference type="Proteomes" id="UP000035740">
    <property type="component" value="Unassembled WGS sequence"/>
</dbReference>
<proteinExistence type="predicted"/>
<dbReference type="SMART" id="SM00343">
    <property type="entry name" value="ZnF_C2HC"/>
    <property type="match status" value="2"/>
</dbReference>
<evidence type="ECO:0000313" key="5">
    <source>
        <dbReference type="Proteomes" id="UP000035740"/>
    </source>
</evidence>
<keyword evidence="1" id="KW-0862">Zinc</keyword>
<keyword evidence="5" id="KW-1185">Reference proteome</keyword>
<evidence type="ECO:0000256" key="1">
    <source>
        <dbReference type="PROSITE-ProRule" id="PRU00047"/>
    </source>
</evidence>
<accession>A0A0J8DWT8</accession>
<feature type="compositionally biased region" description="Low complexity" evidence="2">
    <location>
        <begin position="57"/>
        <end position="68"/>
    </location>
</feature>
<feature type="region of interest" description="Disordered" evidence="2">
    <location>
        <begin position="1"/>
        <end position="80"/>
    </location>
</feature>
<evidence type="ECO:0000256" key="2">
    <source>
        <dbReference type="SAM" id="MobiDB-lite"/>
    </source>
</evidence>
<evidence type="ECO:0000259" key="3">
    <source>
        <dbReference type="PROSITE" id="PS50158"/>
    </source>
</evidence>
<protein>
    <recommendedName>
        <fullName evidence="3">CCHC-type domain-containing protein</fullName>
    </recommendedName>
</protein>
<dbReference type="GO" id="GO:0003676">
    <property type="term" value="F:nucleic acid binding"/>
    <property type="evidence" value="ECO:0007669"/>
    <property type="project" value="InterPro"/>
</dbReference>
<dbReference type="InterPro" id="IPR001878">
    <property type="entry name" value="Znf_CCHC"/>
</dbReference>
<organism evidence="4 5">
    <name type="scientific">Beta vulgaris subsp. vulgaris</name>
    <name type="common">Beet</name>
    <dbReference type="NCBI Taxonomy" id="3555"/>
    <lineage>
        <taxon>Eukaryota</taxon>
        <taxon>Viridiplantae</taxon>
        <taxon>Streptophyta</taxon>
        <taxon>Embryophyta</taxon>
        <taxon>Tracheophyta</taxon>
        <taxon>Spermatophyta</taxon>
        <taxon>Magnoliopsida</taxon>
        <taxon>eudicotyledons</taxon>
        <taxon>Gunneridae</taxon>
        <taxon>Pentapetalae</taxon>
        <taxon>Caryophyllales</taxon>
        <taxon>Chenopodiaceae</taxon>
        <taxon>Betoideae</taxon>
        <taxon>Beta</taxon>
    </lineage>
</organism>
<keyword evidence="1" id="KW-0863">Zinc-finger</keyword>
<name>A0A0J8DWT8_BETVV</name>
<dbReference type="AlphaFoldDB" id="A0A0J8DWT8"/>
<reference evidence="4 5" key="1">
    <citation type="journal article" date="2014" name="Nature">
        <title>The genome of the recently domesticated crop plant sugar beet (Beta vulgaris).</title>
        <authorList>
            <person name="Dohm J.C."/>
            <person name="Minoche A.E."/>
            <person name="Holtgrawe D."/>
            <person name="Capella-Gutierrez S."/>
            <person name="Zakrzewski F."/>
            <person name="Tafer H."/>
            <person name="Rupp O."/>
            <person name="Sorensen T.R."/>
            <person name="Stracke R."/>
            <person name="Reinhardt R."/>
            <person name="Goesmann A."/>
            <person name="Kraft T."/>
            <person name="Schulz B."/>
            <person name="Stadler P.F."/>
            <person name="Schmidt T."/>
            <person name="Gabaldon T."/>
            <person name="Lehrach H."/>
            <person name="Weisshaar B."/>
            <person name="Himmelbauer H."/>
        </authorList>
    </citation>
    <scope>NUCLEOTIDE SEQUENCE [LARGE SCALE GENOMIC DNA]</scope>
    <source>
        <tissue evidence="4">Taproot</tissue>
    </source>
</reference>
<keyword evidence="1" id="KW-0479">Metal-binding</keyword>
<dbReference type="PROSITE" id="PS50158">
    <property type="entry name" value="ZF_CCHC"/>
    <property type="match status" value="1"/>
</dbReference>
<feature type="region of interest" description="Disordered" evidence="2">
    <location>
        <begin position="128"/>
        <end position="192"/>
    </location>
</feature>
<feature type="domain" description="CCHC-type" evidence="3">
    <location>
        <begin position="110"/>
        <end position="125"/>
    </location>
</feature>
<feature type="compositionally biased region" description="Basic and acidic residues" evidence="2">
    <location>
        <begin position="45"/>
        <end position="56"/>
    </location>
</feature>
<dbReference type="Gramene" id="KMS95325">
    <property type="protein sequence ID" value="KMS95325"/>
    <property type="gene ID" value="BVRB_009330"/>
</dbReference>
<feature type="compositionally biased region" description="Basic and acidic residues" evidence="2">
    <location>
        <begin position="14"/>
        <end position="23"/>
    </location>
</feature>
<feature type="compositionally biased region" description="Polar residues" evidence="2">
    <location>
        <begin position="130"/>
        <end position="180"/>
    </location>
</feature>